<dbReference type="Gene3D" id="2.60.120.380">
    <property type="match status" value="1"/>
</dbReference>
<accession>A0ABX1W3F3</accession>
<evidence type="ECO:0000313" key="7">
    <source>
        <dbReference type="EMBL" id="NNU33784.1"/>
    </source>
</evidence>
<reference evidence="7 8" key="1">
    <citation type="submission" date="2020-05" db="EMBL/GenBank/DDBJ databases">
        <authorList>
            <person name="Khan S.A."/>
            <person name="Jeon C.O."/>
            <person name="Chun B.H."/>
        </authorList>
    </citation>
    <scope>NUCLEOTIDE SEQUENCE [LARGE SCALE GENOMIC DNA]</scope>
    <source>
        <strain evidence="7 8">S1162</strain>
    </source>
</reference>
<name>A0ABX1W3F3_9SPHI</name>
<dbReference type="PROSITE" id="PS51892">
    <property type="entry name" value="SUBTILASE"/>
    <property type="match status" value="1"/>
</dbReference>
<evidence type="ECO:0000256" key="1">
    <source>
        <dbReference type="ARBA" id="ARBA00011073"/>
    </source>
</evidence>
<sequence>MISKGIYAAAQGMAYNMNTLSSYDFNNDVTEMSRAASTLLLSNHSYGDVAGWDFNDIQSRWEWYGLPGDTVDYTFGFYDTRTSAYDKIAYNAPYYLIVTSSGNNRAYGGPAVGSTYYGYTSRTNPTFINKGPRPATISSNTGYDIIPTTATAKNILTVGAVNPLPNGPASSTDIKIASFSSIGPTDDGRIKPDVVANGVNVLSTSSTSATAYSAEDGTSFAAPNVTGSLLLLQEYYAQKNSGAFMRSATLKALACHTAIDAGNVGPDYIYGWGLLNMPKATQVITDNNTKSLIKESTLLQGQPQTLTILASGSGPLVATIAWTDPQGTATTDGVINSRTPKLVNDLDVRVNDGSTVNAPWVLDVLNPSVAATKGDNIRDNIEQVFIANATPGKSYTIVVSHKGTLQSGSQPYSLIVTGVGGAPYCASAPASTADSRVNNLTLSNINNTPATGCTSYSDYTNLTAQLEQGKTYPLSITLGTCGANFNKAAKIFIDWDGNGIFDAGELVATTNIINATGTYSTNITVPTTVIPGNYSLMRVVLTETNDATTIQPCGTYAKGETRDYRVIFNKTSTDAGIKAIVNPLATGTCNGNTAITVTIKNYGGAAITNIPVTVTITAADNTVTTISETYTATLTPLQEDNFTLSNTFNFTSGATYTVTAATALANDPIAGNNQVSQTAVITTPGAPLSLSAYYCINNNQYQLSGSGDGTLFWYKNIADALPIAYGSSVKTTVAPVNDTYYAGLNDFTGTVGPATKNVFSGGGYNQFSPAINVYTAVPMIIQSARLYIGNPGVITFNVTNANGQIVATTTINAAATRSNPAAGALTDDPNDQGRVYNLNLLLPAAGNYTITPVYDATVTLFRNNTGVTGYPFKVGNLFSIERNDAVPATGTDTTYYRQFYYYLYDIKLKSAGCASVARLPVSLSKPTITQAGTTLTSSFSTGNQWYLDGNIIEGATGKTYDALQSGNYKVTATTSTGCAVPSDNFAYAVIALHPGTDTDIKLVTFPEPASKQLNVVFVAKTANELTLSLIRSNGSVAYTKTQAAAAGNFSTVINVGNLPPGTYILKAMLGAKVYAKKVLIIR</sequence>
<dbReference type="InterPro" id="IPR036852">
    <property type="entry name" value="Peptidase_S8/S53_dom_sf"/>
</dbReference>
<comment type="similarity">
    <text evidence="1 5">Belongs to the peptidase S8 family.</text>
</comment>
<feature type="domain" description="LysM" evidence="6">
    <location>
        <begin position="612"/>
        <end position="658"/>
    </location>
</feature>
<gene>
    <name evidence="7" type="ORF">HK413_05850</name>
</gene>
<evidence type="ECO:0000256" key="4">
    <source>
        <dbReference type="ARBA" id="ARBA00022825"/>
    </source>
</evidence>
<keyword evidence="4" id="KW-0720">Serine protease</keyword>
<keyword evidence="2" id="KW-0645">Protease</keyword>
<dbReference type="SUPFAM" id="SSF49785">
    <property type="entry name" value="Galactose-binding domain-like"/>
    <property type="match status" value="1"/>
</dbReference>
<dbReference type="Pfam" id="PF18962">
    <property type="entry name" value="Por_Secre_tail"/>
    <property type="match status" value="1"/>
</dbReference>
<comment type="caution">
    <text evidence="5">Lacks conserved residue(s) required for the propagation of feature annotation.</text>
</comment>
<keyword evidence="3" id="KW-0378">Hydrolase</keyword>
<dbReference type="PANTHER" id="PTHR43806:SF11">
    <property type="entry name" value="CEREVISIN-RELATED"/>
    <property type="match status" value="1"/>
</dbReference>
<proteinExistence type="inferred from homology"/>
<dbReference type="PANTHER" id="PTHR43806">
    <property type="entry name" value="PEPTIDASE S8"/>
    <property type="match status" value="1"/>
</dbReference>
<dbReference type="InterPro" id="IPR000209">
    <property type="entry name" value="Peptidase_S8/S53_dom"/>
</dbReference>
<organism evidence="7 8">
    <name type="scientific">Mucilaginibacter humi</name>
    <dbReference type="NCBI Taxonomy" id="2732510"/>
    <lineage>
        <taxon>Bacteria</taxon>
        <taxon>Pseudomonadati</taxon>
        <taxon>Bacteroidota</taxon>
        <taxon>Sphingobacteriia</taxon>
        <taxon>Sphingobacteriales</taxon>
        <taxon>Sphingobacteriaceae</taxon>
        <taxon>Mucilaginibacter</taxon>
    </lineage>
</organism>
<dbReference type="SUPFAM" id="SSF52743">
    <property type="entry name" value="Subtilisin-like"/>
    <property type="match status" value="1"/>
</dbReference>
<dbReference type="Pfam" id="PF20009">
    <property type="entry name" value="GEVED"/>
    <property type="match status" value="1"/>
</dbReference>
<dbReference type="PROSITE" id="PS51782">
    <property type="entry name" value="LYSM"/>
    <property type="match status" value="1"/>
</dbReference>
<dbReference type="InterPro" id="IPR026444">
    <property type="entry name" value="Secre_tail"/>
</dbReference>
<evidence type="ECO:0000256" key="5">
    <source>
        <dbReference type="PROSITE-ProRule" id="PRU01240"/>
    </source>
</evidence>
<protein>
    <submittedName>
        <fullName evidence="7">S8 family serine peptidase</fullName>
    </submittedName>
</protein>
<evidence type="ECO:0000313" key="8">
    <source>
        <dbReference type="Proteomes" id="UP000566071"/>
    </source>
</evidence>
<dbReference type="Pfam" id="PF00082">
    <property type="entry name" value="Peptidase_S8"/>
    <property type="match status" value="1"/>
</dbReference>
<evidence type="ECO:0000256" key="3">
    <source>
        <dbReference type="ARBA" id="ARBA00022801"/>
    </source>
</evidence>
<dbReference type="Proteomes" id="UP000566071">
    <property type="component" value="Unassembled WGS sequence"/>
</dbReference>
<dbReference type="InterPro" id="IPR023828">
    <property type="entry name" value="Peptidase_S8_Ser-AS"/>
</dbReference>
<dbReference type="PROSITE" id="PS00138">
    <property type="entry name" value="SUBTILASE_SER"/>
    <property type="match status" value="1"/>
</dbReference>
<dbReference type="InterPro" id="IPR008979">
    <property type="entry name" value="Galactose-bd-like_sf"/>
</dbReference>
<dbReference type="InterPro" id="IPR018392">
    <property type="entry name" value="LysM"/>
</dbReference>
<dbReference type="InterPro" id="IPR050131">
    <property type="entry name" value="Peptidase_S8_subtilisin-like"/>
</dbReference>
<dbReference type="InterPro" id="IPR045474">
    <property type="entry name" value="GEVED"/>
</dbReference>
<dbReference type="Gene3D" id="3.40.50.200">
    <property type="entry name" value="Peptidase S8/S53 domain"/>
    <property type="match status" value="1"/>
</dbReference>
<evidence type="ECO:0000259" key="6">
    <source>
        <dbReference type="PROSITE" id="PS51782"/>
    </source>
</evidence>
<dbReference type="RefSeq" id="WP_175269472.1">
    <property type="nucleotide sequence ID" value="NZ_JABFCR010000020.1"/>
</dbReference>
<comment type="caution">
    <text evidence="7">The sequence shown here is derived from an EMBL/GenBank/DDBJ whole genome shotgun (WGS) entry which is preliminary data.</text>
</comment>
<keyword evidence="8" id="KW-1185">Reference proteome</keyword>
<evidence type="ECO:0000256" key="2">
    <source>
        <dbReference type="ARBA" id="ARBA00022670"/>
    </source>
</evidence>
<dbReference type="EMBL" id="JABFCR010000020">
    <property type="protein sequence ID" value="NNU33784.1"/>
    <property type="molecule type" value="Genomic_DNA"/>
</dbReference>